<feature type="domain" description="Anaphase-promoting complex subunit 5" evidence="1">
    <location>
        <begin position="53"/>
        <end position="95"/>
    </location>
</feature>
<protein>
    <submittedName>
        <fullName evidence="2">Tetratricopeptide repeat protein</fullName>
    </submittedName>
</protein>
<feature type="domain" description="Anaphase-promoting complex subunit 5" evidence="1">
    <location>
        <begin position="463"/>
        <end position="499"/>
    </location>
</feature>
<dbReference type="Gene3D" id="1.25.40.10">
    <property type="entry name" value="Tetratricopeptide repeat domain"/>
    <property type="match status" value="3"/>
</dbReference>
<sequence length="729" mass="85288">MKETASEAQQLFDRGVEFAGKNTIPDLVAAIEALEMARSLWSKTGDRDREVLTLLELGSLYKALGATTPARERYNEALTFYQERGDRLLEAFILAQIGSLYAEDAIQLKLDSLPYQVGFPEENESSLTLSGLGSTSEIEGNSPDEWDSKIEQEVERAREFYARSLEIYEELNNSSNPDRIAVRQAQAQTLKRMGMMFVQRRRFYPHFFMRYYHFYDNFYNFKPKNFLEQSLEIYQEIGDLQGEAFVLGQLMKLYRDDPVKSEQLFDRAITIYDDLESARGDRNTTILQAKAKLLNIAAQNTSRETRETALMFYDRALTLYQQIGDRHGEANTIFDLAQFYSEVDVLKSRTYYQKSLNLYAETGDLFSQAEVYKRLGGTYFNLKDWIKSLSFFEQELDTIDEIIRLYQKLNDEKLTLKFKYRKPIILLKIAFVSNQEGDREQEFQALSRAQTVYQQPKNIKRESNFLISIAQYHQWHNRPKQSQKAIDEAIALYRESGDLEGEVRFLRDRVQRFFGRNLIDDIEPVNSRKELLLTYDRIIAIYQQLGNKREEARSLANLAEFYFSSLTVVDNIELKHPENTELALSFYQKALNVSREISDPDVQKSDQSFQVYLLLAMAKIYYVLDRQEQCVETLKEIERTTSGLDDLYNLAVDATTYEEPLLAIDFYYKLLQASRDLKMNSDSEIRYEESLIFRSISEIYYYELNDLGRALRYFEKAYQLDGKNQNLEH</sequence>
<dbReference type="InterPro" id="IPR011990">
    <property type="entry name" value="TPR-like_helical_dom_sf"/>
</dbReference>
<name>A0A6H1U3X2_9CYAN</name>
<evidence type="ECO:0000259" key="1">
    <source>
        <dbReference type="Pfam" id="PF12862"/>
    </source>
</evidence>
<dbReference type="RefSeq" id="WP_168570997.1">
    <property type="nucleotide sequence ID" value="NZ_CP051167.1"/>
</dbReference>
<feature type="domain" description="Anaphase-promoting complex subunit 5" evidence="1">
    <location>
        <begin position="586"/>
        <end position="639"/>
    </location>
</feature>
<keyword evidence="3" id="KW-1185">Reference proteome</keyword>
<dbReference type="InterPro" id="IPR026000">
    <property type="entry name" value="Apc5_dom"/>
</dbReference>
<dbReference type="Pfam" id="PF12862">
    <property type="entry name" value="ANAPC5"/>
    <property type="match status" value="3"/>
</dbReference>
<gene>
    <name evidence="2" type="ORF">HCG48_21460</name>
</gene>
<dbReference type="InterPro" id="IPR019734">
    <property type="entry name" value="TPR_rpt"/>
</dbReference>
<evidence type="ECO:0000313" key="3">
    <source>
        <dbReference type="Proteomes" id="UP000500857"/>
    </source>
</evidence>
<accession>A0A6H1U3X2</accession>
<dbReference type="SUPFAM" id="SSF48452">
    <property type="entry name" value="TPR-like"/>
    <property type="match status" value="4"/>
</dbReference>
<dbReference type="PANTHER" id="PTHR10098">
    <property type="entry name" value="RAPSYN-RELATED"/>
    <property type="match status" value="1"/>
</dbReference>
<evidence type="ECO:0000313" key="2">
    <source>
        <dbReference type="EMBL" id="QIZ72850.1"/>
    </source>
</evidence>
<dbReference type="PANTHER" id="PTHR10098:SF108">
    <property type="entry name" value="TETRATRICOPEPTIDE REPEAT PROTEIN 28"/>
    <property type="match status" value="1"/>
</dbReference>
<dbReference type="EMBL" id="CP051167">
    <property type="protein sequence ID" value="QIZ72850.1"/>
    <property type="molecule type" value="Genomic_DNA"/>
</dbReference>
<dbReference type="Proteomes" id="UP000500857">
    <property type="component" value="Chromosome"/>
</dbReference>
<organism evidence="2 3">
    <name type="scientific">Oxynema aestuarii AP17</name>
    <dbReference type="NCBI Taxonomy" id="2064643"/>
    <lineage>
        <taxon>Bacteria</taxon>
        <taxon>Bacillati</taxon>
        <taxon>Cyanobacteriota</taxon>
        <taxon>Cyanophyceae</taxon>
        <taxon>Oscillatoriophycideae</taxon>
        <taxon>Oscillatoriales</taxon>
        <taxon>Oscillatoriaceae</taxon>
        <taxon>Oxynema</taxon>
        <taxon>Oxynema aestuarii</taxon>
    </lineage>
</organism>
<dbReference type="AlphaFoldDB" id="A0A6H1U3X2"/>
<dbReference type="KEGG" id="oxy:HCG48_21460"/>
<proteinExistence type="predicted"/>
<reference evidence="2 3" key="1">
    <citation type="submission" date="2020-04" db="EMBL/GenBank/DDBJ databases">
        <authorList>
            <person name="Basu S."/>
            <person name="Maruthanayagam V."/>
            <person name="Chakraborty S."/>
            <person name="Pramanik A."/>
            <person name="Mukherjee J."/>
            <person name="Brink B."/>
        </authorList>
    </citation>
    <scope>NUCLEOTIDE SEQUENCE [LARGE SCALE GENOMIC DNA]</scope>
    <source>
        <strain evidence="2 3">AP17</strain>
    </source>
</reference>
<dbReference type="SMART" id="SM00028">
    <property type="entry name" value="TPR"/>
    <property type="match status" value="6"/>
</dbReference>